<proteinExistence type="inferred from homology"/>
<keyword evidence="4 5" id="KW-0408">Iron</keyword>
<name>A0ABP0FG90_CLALP</name>
<comment type="cofactor">
    <cofactor evidence="1">
        <name>heme</name>
        <dbReference type="ChEBI" id="CHEBI:30413"/>
    </cofactor>
</comment>
<keyword evidence="6" id="KW-0812">Transmembrane</keyword>
<keyword evidence="5" id="KW-0349">Heme</keyword>
<keyword evidence="8" id="KW-1185">Reference proteome</keyword>
<dbReference type="Gene3D" id="1.10.630.10">
    <property type="entry name" value="Cytochrome P450"/>
    <property type="match status" value="1"/>
</dbReference>
<organism evidence="7 8">
    <name type="scientific">Clavelina lepadiformis</name>
    <name type="common">Light-bulb sea squirt</name>
    <name type="synonym">Ascidia lepadiformis</name>
    <dbReference type="NCBI Taxonomy" id="159417"/>
    <lineage>
        <taxon>Eukaryota</taxon>
        <taxon>Metazoa</taxon>
        <taxon>Chordata</taxon>
        <taxon>Tunicata</taxon>
        <taxon>Ascidiacea</taxon>
        <taxon>Aplousobranchia</taxon>
        <taxon>Clavelinidae</taxon>
        <taxon>Clavelina</taxon>
    </lineage>
</organism>
<evidence type="ECO:0000256" key="2">
    <source>
        <dbReference type="ARBA" id="ARBA00010617"/>
    </source>
</evidence>
<dbReference type="Proteomes" id="UP001642483">
    <property type="component" value="Unassembled WGS sequence"/>
</dbReference>
<gene>
    <name evidence="7" type="ORF">CVLEPA_LOCUS8573</name>
</gene>
<dbReference type="SUPFAM" id="SSF48264">
    <property type="entry name" value="Cytochrome P450"/>
    <property type="match status" value="1"/>
</dbReference>
<dbReference type="Pfam" id="PF00067">
    <property type="entry name" value="p450"/>
    <property type="match status" value="1"/>
</dbReference>
<protein>
    <recommendedName>
        <fullName evidence="9">Cytochrome P450</fullName>
    </recommendedName>
</protein>
<evidence type="ECO:0008006" key="9">
    <source>
        <dbReference type="Google" id="ProtNLM"/>
    </source>
</evidence>
<evidence type="ECO:0000313" key="7">
    <source>
        <dbReference type="EMBL" id="CAK8678669.1"/>
    </source>
</evidence>
<keyword evidence="5" id="KW-0503">Monooxygenase</keyword>
<dbReference type="PANTHER" id="PTHR24300:SF397">
    <property type="entry name" value="CYTOCHROME P450 2U1"/>
    <property type="match status" value="1"/>
</dbReference>
<dbReference type="PROSITE" id="PS00086">
    <property type="entry name" value="CYTOCHROME_P450"/>
    <property type="match status" value="1"/>
</dbReference>
<dbReference type="InterPro" id="IPR036396">
    <property type="entry name" value="Cyt_P450_sf"/>
</dbReference>
<dbReference type="PRINTS" id="PR00463">
    <property type="entry name" value="EP450I"/>
</dbReference>
<dbReference type="PRINTS" id="PR00385">
    <property type="entry name" value="P450"/>
</dbReference>
<comment type="caution">
    <text evidence="7">The sequence shown here is derived from an EMBL/GenBank/DDBJ whole genome shotgun (WGS) entry which is preliminary data.</text>
</comment>
<evidence type="ECO:0000256" key="3">
    <source>
        <dbReference type="ARBA" id="ARBA00022723"/>
    </source>
</evidence>
<keyword evidence="5" id="KW-0560">Oxidoreductase</keyword>
<keyword evidence="3 5" id="KW-0479">Metal-binding</keyword>
<comment type="similarity">
    <text evidence="2 5">Belongs to the cytochrome P450 family.</text>
</comment>
<evidence type="ECO:0000313" key="8">
    <source>
        <dbReference type="Proteomes" id="UP001642483"/>
    </source>
</evidence>
<dbReference type="PANTHER" id="PTHR24300">
    <property type="entry name" value="CYTOCHROME P450 508A4-RELATED"/>
    <property type="match status" value="1"/>
</dbReference>
<evidence type="ECO:0000256" key="1">
    <source>
        <dbReference type="ARBA" id="ARBA00001971"/>
    </source>
</evidence>
<accession>A0ABP0FG90</accession>
<dbReference type="InterPro" id="IPR050182">
    <property type="entry name" value="Cytochrome_P450_fam2"/>
</dbReference>
<keyword evidence="6" id="KW-1133">Transmembrane helix</keyword>
<evidence type="ECO:0000256" key="5">
    <source>
        <dbReference type="RuleBase" id="RU000461"/>
    </source>
</evidence>
<dbReference type="InterPro" id="IPR002401">
    <property type="entry name" value="Cyt_P450_E_grp-I"/>
</dbReference>
<feature type="transmembrane region" description="Helical" evidence="6">
    <location>
        <begin position="6"/>
        <end position="27"/>
    </location>
</feature>
<evidence type="ECO:0000256" key="4">
    <source>
        <dbReference type="ARBA" id="ARBA00023004"/>
    </source>
</evidence>
<reference evidence="7 8" key="1">
    <citation type="submission" date="2024-02" db="EMBL/GenBank/DDBJ databases">
        <authorList>
            <person name="Daric V."/>
            <person name="Darras S."/>
        </authorList>
    </citation>
    <scope>NUCLEOTIDE SEQUENCE [LARGE SCALE GENOMIC DNA]</scope>
</reference>
<dbReference type="EMBL" id="CAWYQH010000057">
    <property type="protein sequence ID" value="CAK8678669.1"/>
    <property type="molecule type" value="Genomic_DNA"/>
</dbReference>
<evidence type="ECO:0000256" key="6">
    <source>
        <dbReference type="SAM" id="Phobius"/>
    </source>
</evidence>
<keyword evidence="6" id="KW-0472">Membrane</keyword>
<dbReference type="InterPro" id="IPR017972">
    <property type="entry name" value="Cyt_P450_CS"/>
</dbReference>
<sequence>MILLDWTNYLNLYTLMSLIGVLLLYWYRRPAKLPPGPRGIPIFGVLPFLGKYGERKIAQWSKTYGPVISLRFGRNDVIFLNDFDSIHEALVKQQTKFSGRPKFALPFITDIAKGSGYVGLDYGDFYKAQKKFGLTALRGFGVGNRSMEDRVQEEDTFLNEAIRSMDGKAFNISKYIHKAISNNICSVVFGERFDYDDEYMEDIMSRLLKLLDDPTNAAAMRICMFAPGLRNLPPIGFVHSRFKKKISVALEFIRKKIEEHNKTFNEDDLRDFVDAFLNESKKENNNGFTNHQLIFYIRALLVAGTETASSTLSWSLICLLHYPEITKKLREEILSVVGPNAQVGMSYKHRLPYTNAFIQEIMRFRTLFPLNLLHKTNEDAELYGYFIPKDTTIAPNLWAAHNDPNYWDEPEKFKPERFIDRKGEFIQSNHVIPFSIGPRACLGKQLALMEVYIFLVSMVQKFEFLPDPNDEELPKLDDGINGMAFIPYPFRVVAKPL</sequence>
<dbReference type="InterPro" id="IPR001128">
    <property type="entry name" value="Cyt_P450"/>
</dbReference>